<dbReference type="GO" id="GO:0032549">
    <property type="term" value="F:ribonucleoside binding"/>
    <property type="evidence" value="ECO:0007669"/>
    <property type="project" value="InterPro"/>
</dbReference>
<protein>
    <recommendedName>
        <fullName evidence="2">DNA-directed RNA polymerase</fullName>
        <ecNumber evidence="2">2.7.7.6</ecNumber>
    </recommendedName>
</protein>
<evidence type="ECO:0000259" key="8">
    <source>
        <dbReference type="Pfam" id="PF04563"/>
    </source>
</evidence>
<dbReference type="InParanoid" id="Q4CMY7"/>
<dbReference type="GO" id="GO:0003677">
    <property type="term" value="F:DNA binding"/>
    <property type="evidence" value="ECO:0007669"/>
    <property type="project" value="InterPro"/>
</dbReference>
<dbReference type="InterPro" id="IPR007644">
    <property type="entry name" value="RNA_pol_bsu_protrusion"/>
</dbReference>
<evidence type="ECO:0000256" key="3">
    <source>
        <dbReference type="ARBA" id="ARBA00022478"/>
    </source>
</evidence>
<feature type="transmembrane region" description="Helical" evidence="7">
    <location>
        <begin position="7"/>
        <end position="38"/>
    </location>
</feature>
<evidence type="ECO:0000256" key="2">
    <source>
        <dbReference type="ARBA" id="ARBA00012418"/>
    </source>
</evidence>
<keyword evidence="7" id="KW-0812">Transmembrane</keyword>
<proteinExistence type="inferred from homology"/>
<dbReference type="PANTHER" id="PTHR20856">
    <property type="entry name" value="DNA-DIRECTED RNA POLYMERASE I SUBUNIT 2"/>
    <property type="match status" value="1"/>
</dbReference>
<organism evidence="9 10">
    <name type="scientific">Trypanosoma cruzi (strain CL Brener)</name>
    <dbReference type="NCBI Taxonomy" id="353153"/>
    <lineage>
        <taxon>Eukaryota</taxon>
        <taxon>Discoba</taxon>
        <taxon>Euglenozoa</taxon>
        <taxon>Kinetoplastea</taxon>
        <taxon>Metakinetoplastina</taxon>
        <taxon>Trypanosomatida</taxon>
        <taxon>Trypanosomatidae</taxon>
        <taxon>Trypanosoma</taxon>
        <taxon>Schizotrypanum</taxon>
    </lineage>
</organism>
<dbReference type="OMA" id="NIVMKHE"/>
<dbReference type="SMR" id="Q4CMY7"/>
<comment type="similarity">
    <text evidence="1">Belongs to the RNA polymerase beta chain family.</text>
</comment>
<dbReference type="PaxDb" id="353153-Q4CMY7"/>
<keyword evidence="10" id="KW-1185">Reference proteome</keyword>
<dbReference type="GO" id="GO:0003899">
    <property type="term" value="F:DNA-directed RNA polymerase activity"/>
    <property type="evidence" value="ECO:0007669"/>
    <property type="project" value="UniProtKB-EC"/>
</dbReference>
<evidence type="ECO:0000313" key="9">
    <source>
        <dbReference type="EMBL" id="EAN81639.1"/>
    </source>
</evidence>
<evidence type="ECO:0000256" key="6">
    <source>
        <dbReference type="ARBA" id="ARBA00023163"/>
    </source>
</evidence>
<dbReference type="KEGG" id="tcr:509487.4"/>
<dbReference type="GO" id="GO:0000428">
    <property type="term" value="C:DNA-directed RNA polymerase complex"/>
    <property type="evidence" value="ECO:0007669"/>
    <property type="project" value="UniProtKB-KW"/>
</dbReference>
<dbReference type="InterPro" id="IPR015712">
    <property type="entry name" value="DNA-dir_RNA_pol_su2"/>
</dbReference>
<dbReference type="SUPFAM" id="SSF64484">
    <property type="entry name" value="beta and beta-prime subunits of DNA dependent RNA-polymerase"/>
    <property type="match status" value="1"/>
</dbReference>
<dbReference type="FunFam" id="3.90.1100.10:FF:000014">
    <property type="entry name" value="DNA-directed RNA polymerase subunit beta"/>
    <property type="match status" value="1"/>
</dbReference>
<evidence type="ECO:0000313" key="10">
    <source>
        <dbReference type="Proteomes" id="UP000002296"/>
    </source>
</evidence>
<evidence type="ECO:0000256" key="4">
    <source>
        <dbReference type="ARBA" id="ARBA00022679"/>
    </source>
</evidence>
<feature type="non-terminal residue" evidence="9">
    <location>
        <position position="287"/>
    </location>
</feature>
<evidence type="ECO:0000256" key="1">
    <source>
        <dbReference type="ARBA" id="ARBA00006835"/>
    </source>
</evidence>
<dbReference type="AlphaFoldDB" id="Q4CMY7"/>
<dbReference type="EC" id="2.7.7.6" evidence="2"/>
<accession>Q4CMY7</accession>
<feature type="domain" description="RNA polymerase beta subunit protrusion" evidence="8">
    <location>
        <begin position="107"/>
        <end position="258"/>
    </location>
</feature>
<keyword evidence="7" id="KW-0472">Membrane</keyword>
<dbReference type="STRING" id="353153.Q4CMY7"/>
<dbReference type="eggNOG" id="KOG0215">
    <property type="taxonomic scope" value="Eukaryota"/>
</dbReference>
<dbReference type="RefSeq" id="XP_803085.1">
    <property type="nucleotide sequence ID" value="XM_797992.1"/>
</dbReference>
<keyword evidence="4" id="KW-0808">Transferase</keyword>
<dbReference type="GeneID" id="3532627"/>
<gene>
    <name evidence="9" type="ORF">Tc00.1047053509487.4</name>
</gene>
<keyword evidence="3 9" id="KW-0240">DNA-directed RNA polymerase</keyword>
<dbReference type="Proteomes" id="UP000002296">
    <property type="component" value="Unassembled WGS sequence"/>
</dbReference>
<evidence type="ECO:0000256" key="7">
    <source>
        <dbReference type="SAM" id="Phobius"/>
    </source>
</evidence>
<keyword evidence="7" id="KW-1133">Transmembrane helix</keyword>
<dbReference type="Gene3D" id="3.90.1100.10">
    <property type="match status" value="1"/>
</dbReference>
<reference evidence="9 10" key="1">
    <citation type="journal article" date="2005" name="Science">
        <title>The genome sequence of Trypanosoma cruzi, etiologic agent of Chagas disease.</title>
        <authorList>
            <person name="El-Sayed N.M."/>
            <person name="Myler P.J."/>
            <person name="Bartholomeu D.C."/>
            <person name="Nilsson D."/>
            <person name="Aggarwal G."/>
            <person name="Tran A.N."/>
            <person name="Ghedin E."/>
            <person name="Worthey E.A."/>
            <person name="Delcher A.L."/>
            <person name="Blandin G."/>
            <person name="Westenberger S.J."/>
            <person name="Caler E."/>
            <person name="Cerqueira G.C."/>
            <person name="Branche C."/>
            <person name="Haas B."/>
            <person name="Anupama A."/>
            <person name="Arner E."/>
            <person name="Aslund L."/>
            <person name="Attipoe P."/>
            <person name="Bontempi E."/>
            <person name="Bringaud F."/>
            <person name="Burton P."/>
            <person name="Cadag E."/>
            <person name="Campbell D.A."/>
            <person name="Carrington M."/>
            <person name="Crabtree J."/>
            <person name="Darban H."/>
            <person name="da Silveira J.F."/>
            <person name="de Jong P."/>
            <person name="Edwards K."/>
            <person name="Englund P.T."/>
            <person name="Fazelina G."/>
            <person name="Feldblyum T."/>
            <person name="Ferella M."/>
            <person name="Frasch A.C."/>
            <person name="Gull K."/>
            <person name="Horn D."/>
            <person name="Hou L."/>
            <person name="Huang Y."/>
            <person name="Kindlund E."/>
            <person name="Klingbeil M."/>
            <person name="Kluge S."/>
            <person name="Koo H."/>
            <person name="Lacerda D."/>
            <person name="Levin M.J."/>
            <person name="Lorenzi H."/>
            <person name="Louie T."/>
            <person name="Machado C.R."/>
            <person name="McCulloch R."/>
            <person name="McKenna A."/>
            <person name="Mizuno Y."/>
            <person name="Mottram J.C."/>
            <person name="Nelson S."/>
            <person name="Ochaya S."/>
            <person name="Osoegawa K."/>
            <person name="Pai G."/>
            <person name="Parsons M."/>
            <person name="Pentony M."/>
            <person name="Pettersson U."/>
            <person name="Pop M."/>
            <person name="Ramirez J.L."/>
            <person name="Rinta J."/>
            <person name="Robertson L."/>
            <person name="Salzberg S.L."/>
            <person name="Sanchez D.O."/>
            <person name="Seyler A."/>
            <person name="Sharma R."/>
            <person name="Shetty J."/>
            <person name="Simpson A.J."/>
            <person name="Sisk E."/>
            <person name="Tammi M.T."/>
            <person name="Tarleton R."/>
            <person name="Teixeira S."/>
            <person name="Van Aken S."/>
            <person name="Vogt C."/>
            <person name="Ward P.N."/>
            <person name="Wickstead B."/>
            <person name="Wortman J."/>
            <person name="White O."/>
            <person name="Fraser C.M."/>
            <person name="Stuart K.D."/>
            <person name="Andersson B."/>
        </authorList>
    </citation>
    <scope>NUCLEOTIDE SEQUENCE [LARGE SCALE GENOMIC DNA]</scope>
    <source>
        <strain evidence="9 10">CL Brener</strain>
    </source>
</reference>
<dbReference type="GO" id="GO:0006351">
    <property type="term" value="P:DNA-templated transcription"/>
    <property type="evidence" value="ECO:0007669"/>
    <property type="project" value="InterPro"/>
</dbReference>
<sequence>MPTFNCCIYIFIFIFSSILSVCAAMCVFFFFCVCLLLFTSFFFSFFLLRSPPRHTPNFTFLVFFFFFRFPVGKSLFWEMPLPTRGSDDAAYNTRKLALLPALIGMKGLLNHHIASFDHLINVELKRILLNESNREIKSSIDPDFSIRYTNIRVCQPREIVGKGQLPKVVSPHECRTRDLTYRGDMIVDVEYTSRDRNKRPCTETDIKIGTIPIMLKSSSCNLFGKTREELVAMRECPLDPGGYFIIKGVEKVCLVQEQQSKNRVIIEADDNGNIVAHVQSKTHYSIS</sequence>
<keyword evidence="5" id="KW-0548">Nucleotidyltransferase</keyword>
<name>Q4CMY7_TRYCC</name>
<dbReference type="EMBL" id="AAHK01003186">
    <property type="protein sequence ID" value="EAN81639.1"/>
    <property type="molecule type" value="Genomic_DNA"/>
</dbReference>
<keyword evidence="6" id="KW-0804">Transcription</keyword>
<dbReference type="Pfam" id="PF04563">
    <property type="entry name" value="RNA_pol_Rpb2_1"/>
    <property type="match status" value="1"/>
</dbReference>
<evidence type="ECO:0000256" key="5">
    <source>
        <dbReference type="ARBA" id="ARBA00022695"/>
    </source>
</evidence>
<comment type="caution">
    <text evidence="9">The sequence shown here is derived from an EMBL/GenBank/DDBJ whole genome shotgun (WGS) entry which is preliminary data.</text>
</comment>